<keyword evidence="2" id="KW-1185">Reference proteome</keyword>
<comment type="caution">
    <text evidence="1">The sequence shown here is derived from an EMBL/GenBank/DDBJ whole genome shotgun (WGS) entry which is preliminary data.</text>
</comment>
<name>A0A9R1CYG3_9BACT</name>
<dbReference type="AlphaFoldDB" id="A0A9R1CYG3"/>
<gene>
    <name evidence="1" type="ORF">PRLR5076_18910</name>
</gene>
<proteinExistence type="predicted"/>
<protein>
    <submittedName>
        <fullName evidence="1">Uncharacterized protein</fullName>
    </submittedName>
</protein>
<dbReference type="Proteomes" id="UP000825483">
    <property type="component" value="Unassembled WGS sequence"/>
</dbReference>
<dbReference type="RefSeq" id="WP_223928948.1">
    <property type="nucleotide sequence ID" value="NZ_BPTU01000001.1"/>
</dbReference>
<dbReference type="EMBL" id="BPUB01000002">
    <property type="protein sequence ID" value="GJG59040.1"/>
    <property type="molecule type" value="Genomic_DNA"/>
</dbReference>
<evidence type="ECO:0000313" key="1">
    <source>
        <dbReference type="EMBL" id="GJG59040.1"/>
    </source>
</evidence>
<sequence length="63" mass="7325">MAKTSYYFTARPGAFNRDCQIIQIGPADSLTQTALRWAQTNGYDNVYVYDMNHQPVTKYERIM</sequence>
<dbReference type="GeneID" id="72466918"/>
<organism evidence="1 2">
    <name type="scientific">Prevotella lacticifex</name>
    <dbReference type="NCBI Taxonomy" id="2854755"/>
    <lineage>
        <taxon>Bacteria</taxon>
        <taxon>Pseudomonadati</taxon>
        <taxon>Bacteroidota</taxon>
        <taxon>Bacteroidia</taxon>
        <taxon>Bacteroidales</taxon>
        <taxon>Prevotellaceae</taxon>
        <taxon>Prevotella</taxon>
    </lineage>
</organism>
<reference evidence="1" key="1">
    <citation type="journal article" date="2022" name="Int. J. Syst. Evol. Microbiol.">
        <title>Prevotella lacticifex sp. nov., isolated from the rumen of cows.</title>
        <authorList>
            <person name="Shinkai T."/>
            <person name="Ikeyama N."/>
            <person name="Kumagai M."/>
            <person name="Ohmori H."/>
            <person name="Sakamoto M."/>
            <person name="Ohkuma M."/>
            <person name="Mitsumori M."/>
        </authorList>
    </citation>
    <scope>NUCLEOTIDE SEQUENCE</scope>
    <source>
        <strain evidence="1">R5076</strain>
    </source>
</reference>
<evidence type="ECO:0000313" key="2">
    <source>
        <dbReference type="Proteomes" id="UP000825483"/>
    </source>
</evidence>
<accession>A0A9R1CYG3</accession>